<feature type="region of interest" description="Disordered" evidence="1">
    <location>
        <begin position="176"/>
        <end position="240"/>
    </location>
</feature>
<dbReference type="AlphaFoldDB" id="A0AAN9KPJ5"/>
<name>A0AAN9KPJ5_CANGL</name>
<evidence type="ECO:0000256" key="1">
    <source>
        <dbReference type="SAM" id="MobiDB-lite"/>
    </source>
</evidence>
<reference evidence="2 3" key="1">
    <citation type="submission" date="2024-01" db="EMBL/GenBank/DDBJ databases">
        <title>The genomes of 5 underutilized Papilionoideae crops provide insights into root nodulation and disease resistanc.</title>
        <authorList>
            <person name="Jiang F."/>
        </authorList>
    </citation>
    <scope>NUCLEOTIDE SEQUENCE [LARGE SCALE GENOMIC DNA]</scope>
    <source>
        <strain evidence="2">LVBAO_FW01</strain>
        <tissue evidence="2">Leaves</tissue>
    </source>
</reference>
<sequence length="240" mass="27166">MILAVQLYNRNKDAMELNNWAPIWLLASEISRFRGSGFRSKKNFRNSRLFSLKPSRKDLYDFGDQDINFSGGEPGSNFSRRSDVQIRRDTCAKELRISQPHTPNPCRVRRVPRQGMGPERALEDFRLDPAKWGVNGKPSQVKYSLSLKSSLELLSSPPPVAVSFVRGIRVRKLPQLVSGPDAGSKPHGTNFEFYLVKPPSRDASQTAPPNPRAMRTRHHQTPTHQASHQRSSKPSPLCPW</sequence>
<proteinExistence type="predicted"/>
<organism evidence="2 3">
    <name type="scientific">Canavalia gladiata</name>
    <name type="common">Sword bean</name>
    <name type="synonym">Dolichos gladiatus</name>
    <dbReference type="NCBI Taxonomy" id="3824"/>
    <lineage>
        <taxon>Eukaryota</taxon>
        <taxon>Viridiplantae</taxon>
        <taxon>Streptophyta</taxon>
        <taxon>Embryophyta</taxon>
        <taxon>Tracheophyta</taxon>
        <taxon>Spermatophyta</taxon>
        <taxon>Magnoliopsida</taxon>
        <taxon>eudicotyledons</taxon>
        <taxon>Gunneridae</taxon>
        <taxon>Pentapetalae</taxon>
        <taxon>rosids</taxon>
        <taxon>fabids</taxon>
        <taxon>Fabales</taxon>
        <taxon>Fabaceae</taxon>
        <taxon>Papilionoideae</taxon>
        <taxon>50 kb inversion clade</taxon>
        <taxon>NPAAA clade</taxon>
        <taxon>indigoferoid/millettioid clade</taxon>
        <taxon>Phaseoleae</taxon>
        <taxon>Canavalia</taxon>
    </lineage>
</organism>
<dbReference type="Proteomes" id="UP001367508">
    <property type="component" value="Unassembled WGS sequence"/>
</dbReference>
<accession>A0AAN9KPJ5</accession>
<feature type="compositionally biased region" description="Polar residues" evidence="1">
    <location>
        <begin position="222"/>
        <end position="234"/>
    </location>
</feature>
<evidence type="ECO:0000313" key="2">
    <source>
        <dbReference type="EMBL" id="KAK7320761.1"/>
    </source>
</evidence>
<comment type="caution">
    <text evidence="2">The sequence shown here is derived from an EMBL/GenBank/DDBJ whole genome shotgun (WGS) entry which is preliminary data.</text>
</comment>
<dbReference type="EMBL" id="JAYMYQ010000007">
    <property type="protein sequence ID" value="KAK7320761.1"/>
    <property type="molecule type" value="Genomic_DNA"/>
</dbReference>
<protein>
    <submittedName>
        <fullName evidence="2">Uncharacterized protein</fullName>
    </submittedName>
</protein>
<evidence type="ECO:0000313" key="3">
    <source>
        <dbReference type="Proteomes" id="UP001367508"/>
    </source>
</evidence>
<gene>
    <name evidence="2" type="ORF">VNO77_30532</name>
</gene>
<keyword evidence="3" id="KW-1185">Reference proteome</keyword>